<dbReference type="Proteomes" id="UP000683925">
    <property type="component" value="Unassembled WGS sequence"/>
</dbReference>
<gene>
    <name evidence="1" type="ORF">POCTA_138.1.T0060065</name>
</gene>
<name>A0A8S1S6G0_PAROT</name>
<protein>
    <submittedName>
        <fullName evidence="1">Uncharacterized protein</fullName>
    </submittedName>
</protein>
<proteinExistence type="predicted"/>
<sequence>MNLYIRKLTKQKSIFLIIQTPLITFQVISTLLSGKLSKYLITHLQPMKERMKMESFCVLKLLYLKACQRCMMKELEMYDIQNIHTFQWNFQTLNHIDDIRLFRRIIRDVYERGRIQKASYFNIVNLLNVLLRISFNHL</sequence>
<accession>A0A8S1S6G0</accession>
<organism evidence="1 2">
    <name type="scientific">Paramecium octaurelia</name>
    <dbReference type="NCBI Taxonomy" id="43137"/>
    <lineage>
        <taxon>Eukaryota</taxon>
        <taxon>Sar</taxon>
        <taxon>Alveolata</taxon>
        <taxon>Ciliophora</taxon>
        <taxon>Intramacronucleata</taxon>
        <taxon>Oligohymenophorea</taxon>
        <taxon>Peniculida</taxon>
        <taxon>Parameciidae</taxon>
        <taxon>Paramecium</taxon>
    </lineage>
</organism>
<dbReference type="AlphaFoldDB" id="A0A8S1S6G0"/>
<comment type="caution">
    <text evidence="1">The sequence shown here is derived from an EMBL/GenBank/DDBJ whole genome shotgun (WGS) entry which is preliminary data.</text>
</comment>
<reference evidence="1" key="1">
    <citation type="submission" date="2021-01" db="EMBL/GenBank/DDBJ databases">
        <authorList>
            <consortium name="Genoscope - CEA"/>
            <person name="William W."/>
        </authorList>
    </citation>
    <scope>NUCLEOTIDE SEQUENCE</scope>
</reference>
<keyword evidence="2" id="KW-1185">Reference proteome</keyword>
<dbReference type="EMBL" id="CAJJDP010000005">
    <property type="protein sequence ID" value="CAD8134860.1"/>
    <property type="molecule type" value="Genomic_DNA"/>
</dbReference>
<evidence type="ECO:0000313" key="1">
    <source>
        <dbReference type="EMBL" id="CAD8134860.1"/>
    </source>
</evidence>
<evidence type="ECO:0000313" key="2">
    <source>
        <dbReference type="Proteomes" id="UP000683925"/>
    </source>
</evidence>